<evidence type="ECO:0000313" key="1">
    <source>
        <dbReference type="EMBL" id="KAF0553174.1"/>
    </source>
</evidence>
<gene>
    <name evidence="1" type="ORF">F8M41_020557</name>
</gene>
<accession>A0A8H4B1Q9</accession>
<protein>
    <submittedName>
        <fullName evidence="1">Uncharacterized protein</fullName>
    </submittedName>
</protein>
<name>A0A8H4B1Q9_GIGMA</name>
<reference evidence="1 2" key="1">
    <citation type="journal article" date="2019" name="Environ. Microbiol.">
        <title>At the nexus of three kingdoms: the genome of the mycorrhizal fungus Gigaspora margarita provides insights into plant, endobacterial and fungal interactions.</title>
        <authorList>
            <person name="Venice F."/>
            <person name="Ghignone S."/>
            <person name="Salvioli di Fossalunga A."/>
            <person name="Amselem J."/>
            <person name="Novero M."/>
            <person name="Xianan X."/>
            <person name="Sedzielewska Toro K."/>
            <person name="Morin E."/>
            <person name="Lipzen A."/>
            <person name="Grigoriev I.V."/>
            <person name="Henrissat B."/>
            <person name="Martin F.M."/>
            <person name="Bonfante P."/>
        </authorList>
    </citation>
    <scope>NUCLEOTIDE SEQUENCE [LARGE SCALE GENOMIC DNA]</scope>
    <source>
        <strain evidence="1 2">BEG34</strain>
    </source>
</reference>
<evidence type="ECO:0000313" key="2">
    <source>
        <dbReference type="Proteomes" id="UP000439903"/>
    </source>
</evidence>
<proteinExistence type="predicted"/>
<organism evidence="1 2">
    <name type="scientific">Gigaspora margarita</name>
    <dbReference type="NCBI Taxonomy" id="4874"/>
    <lineage>
        <taxon>Eukaryota</taxon>
        <taxon>Fungi</taxon>
        <taxon>Fungi incertae sedis</taxon>
        <taxon>Mucoromycota</taxon>
        <taxon>Glomeromycotina</taxon>
        <taxon>Glomeromycetes</taxon>
        <taxon>Diversisporales</taxon>
        <taxon>Gigasporaceae</taxon>
        <taxon>Gigaspora</taxon>
    </lineage>
</organism>
<keyword evidence="2" id="KW-1185">Reference proteome</keyword>
<comment type="caution">
    <text evidence="1">The sequence shown here is derived from an EMBL/GenBank/DDBJ whole genome shotgun (WGS) entry which is preliminary data.</text>
</comment>
<dbReference type="AlphaFoldDB" id="A0A8H4B1Q9"/>
<sequence>MDENPKGRPTAFDVYKILQDWEIILDRNPEELSEKQLEVKNAFLKANETTPMSSSPTSLQYQNFRYTSQAIESLEDAGSNINIYIDSYTGKQMGFSDIIHISVPTHS</sequence>
<dbReference type="EMBL" id="WTPW01000058">
    <property type="protein sequence ID" value="KAF0553174.1"/>
    <property type="molecule type" value="Genomic_DNA"/>
</dbReference>
<dbReference type="Proteomes" id="UP000439903">
    <property type="component" value="Unassembled WGS sequence"/>
</dbReference>